<dbReference type="InterPro" id="IPR050469">
    <property type="entry name" value="Diguanylate_Cyclase"/>
</dbReference>
<proteinExistence type="predicted"/>
<dbReference type="Pfam" id="PF00990">
    <property type="entry name" value="GGDEF"/>
    <property type="match status" value="1"/>
</dbReference>
<keyword evidence="3" id="KW-1185">Reference proteome</keyword>
<organism evidence="2 3">
    <name type="scientific">Ammoniphilus resinae</name>
    <dbReference type="NCBI Taxonomy" id="861532"/>
    <lineage>
        <taxon>Bacteria</taxon>
        <taxon>Bacillati</taxon>
        <taxon>Bacillota</taxon>
        <taxon>Bacilli</taxon>
        <taxon>Bacillales</taxon>
        <taxon>Paenibacillaceae</taxon>
        <taxon>Aneurinibacillus group</taxon>
        <taxon>Ammoniphilus</taxon>
    </lineage>
</organism>
<protein>
    <submittedName>
        <fullName evidence="2">Diguanylate cyclase (GGDEF)-like protein</fullName>
    </submittedName>
</protein>
<dbReference type="NCBIfam" id="TIGR00254">
    <property type="entry name" value="GGDEF"/>
    <property type="match status" value="1"/>
</dbReference>
<dbReference type="EMBL" id="JAGGKT010000012">
    <property type="protein sequence ID" value="MBP1933658.1"/>
    <property type="molecule type" value="Genomic_DNA"/>
</dbReference>
<sequence>MFKASGHNHLKCIKKTRRPHFPIWGEEFSVILPETHEEGARRVAEKIREAIERLEIPQAGSKIYQWATISLGTATMVPTKYTPSLNLVASADKALYQAKQDGRNCVRSYVEYK</sequence>
<accession>A0ABS4GTQ3</accession>
<name>A0ABS4GTQ3_9BACL</name>
<gene>
    <name evidence="2" type="ORF">J2Z37_003671</name>
</gene>
<evidence type="ECO:0000313" key="3">
    <source>
        <dbReference type="Proteomes" id="UP001519343"/>
    </source>
</evidence>
<dbReference type="CDD" id="cd01949">
    <property type="entry name" value="GGDEF"/>
    <property type="match status" value="1"/>
</dbReference>
<dbReference type="InterPro" id="IPR000160">
    <property type="entry name" value="GGDEF_dom"/>
</dbReference>
<dbReference type="PANTHER" id="PTHR45138">
    <property type="entry name" value="REGULATORY COMPONENTS OF SENSORY TRANSDUCTION SYSTEM"/>
    <property type="match status" value="1"/>
</dbReference>
<reference evidence="2 3" key="1">
    <citation type="submission" date="2021-03" db="EMBL/GenBank/DDBJ databases">
        <title>Genomic Encyclopedia of Type Strains, Phase IV (KMG-IV): sequencing the most valuable type-strain genomes for metagenomic binning, comparative biology and taxonomic classification.</title>
        <authorList>
            <person name="Goeker M."/>
        </authorList>
    </citation>
    <scope>NUCLEOTIDE SEQUENCE [LARGE SCALE GENOMIC DNA]</scope>
    <source>
        <strain evidence="2 3">DSM 24738</strain>
    </source>
</reference>
<dbReference type="Proteomes" id="UP001519343">
    <property type="component" value="Unassembled WGS sequence"/>
</dbReference>
<evidence type="ECO:0000259" key="1">
    <source>
        <dbReference type="PROSITE" id="PS50887"/>
    </source>
</evidence>
<dbReference type="RefSeq" id="WP_209811669.1">
    <property type="nucleotide sequence ID" value="NZ_JAGGKT010000012.1"/>
</dbReference>
<dbReference type="PANTHER" id="PTHR45138:SF9">
    <property type="entry name" value="DIGUANYLATE CYCLASE DGCM-RELATED"/>
    <property type="match status" value="1"/>
</dbReference>
<dbReference type="SUPFAM" id="SSF55073">
    <property type="entry name" value="Nucleotide cyclase"/>
    <property type="match status" value="1"/>
</dbReference>
<feature type="domain" description="GGDEF" evidence="1">
    <location>
        <begin position="1"/>
        <end position="111"/>
    </location>
</feature>
<dbReference type="InterPro" id="IPR043128">
    <property type="entry name" value="Rev_trsase/Diguanyl_cyclase"/>
</dbReference>
<comment type="caution">
    <text evidence="2">The sequence shown here is derived from an EMBL/GenBank/DDBJ whole genome shotgun (WGS) entry which is preliminary data.</text>
</comment>
<dbReference type="Gene3D" id="3.30.70.270">
    <property type="match status" value="1"/>
</dbReference>
<dbReference type="PROSITE" id="PS50887">
    <property type="entry name" value="GGDEF"/>
    <property type="match status" value="1"/>
</dbReference>
<dbReference type="InterPro" id="IPR029787">
    <property type="entry name" value="Nucleotide_cyclase"/>
</dbReference>
<evidence type="ECO:0000313" key="2">
    <source>
        <dbReference type="EMBL" id="MBP1933658.1"/>
    </source>
</evidence>